<feature type="region of interest" description="Disordered" evidence="1">
    <location>
        <begin position="1"/>
        <end position="22"/>
    </location>
</feature>
<dbReference type="EMBL" id="CP058601">
    <property type="protein sequence ID" value="QLG47335.1"/>
    <property type="molecule type" value="Genomic_DNA"/>
</dbReference>
<accession>A0A7D5H4E6</accession>
<feature type="region of interest" description="Disordered" evidence="1">
    <location>
        <begin position="45"/>
        <end position="67"/>
    </location>
</feature>
<evidence type="ECO:0008006" key="4">
    <source>
        <dbReference type="Google" id="ProtNLM"/>
    </source>
</evidence>
<gene>
    <name evidence="2" type="ORF">HYG82_20330</name>
</gene>
<keyword evidence="3" id="KW-1185">Reference proteome</keyword>
<evidence type="ECO:0000313" key="2">
    <source>
        <dbReference type="EMBL" id="QLG47335.1"/>
    </source>
</evidence>
<dbReference type="AlphaFoldDB" id="A0A7D5H4E6"/>
<evidence type="ECO:0000256" key="1">
    <source>
        <dbReference type="SAM" id="MobiDB-lite"/>
    </source>
</evidence>
<organism evidence="2 3">
    <name type="scientific">Natrinema halophilum</name>
    <dbReference type="NCBI Taxonomy" id="1699371"/>
    <lineage>
        <taxon>Archaea</taxon>
        <taxon>Methanobacteriati</taxon>
        <taxon>Methanobacteriota</taxon>
        <taxon>Stenosarchaea group</taxon>
        <taxon>Halobacteria</taxon>
        <taxon>Halobacteriales</taxon>
        <taxon>Natrialbaceae</taxon>
        <taxon>Natrinema</taxon>
    </lineage>
</organism>
<name>A0A7D5H4E6_9EURY</name>
<evidence type="ECO:0000313" key="3">
    <source>
        <dbReference type="Proteomes" id="UP000509241"/>
    </source>
</evidence>
<protein>
    <recommendedName>
        <fullName evidence="4">Small CPxCG-related zinc finger protein</fullName>
    </recommendedName>
</protein>
<dbReference type="KEGG" id="haly:HYG82_20330"/>
<dbReference type="GeneID" id="56035691"/>
<reference evidence="2 3" key="1">
    <citation type="submission" date="2020-07" db="EMBL/GenBank/DDBJ databases">
        <authorList>
            <person name="Cui H."/>
        </authorList>
    </citation>
    <scope>NUCLEOTIDE SEQUENCE [LARGE SCALE GENOMIC DNA]</scope>
    <source>
        <strain evidence="2 3">YPL8</strain>
    </source>
</reference>
<dbReference type="OrthoDB" id="205240at2157"/>
<dbReference type="RefSeq" id="WP_179259080.1">
    <property type="nucleotide sequence ID" value="NZ_CP058601.1"/>
</dbReference>
<dbReference type="Proteomes" id="UP000509241">
    <property type="component" value="Chromosome"/>
</dbReference>
<proteinExistence type="predicted"/>
<sequence length="67" mass="6806">MTDDDPDSSTADSTESVLEGVTLTPPMSLTLCPSCGEPVGSVTSRGPLDHTAGPCGCSLTPGEVRRL</sequence>